<dbReference type="CDD" id="cd20691">
    <property type="entry name" value="CdiI_EC536-like"/>
    <property type="match status" value="1"/>
</dbReference>
<gene>
    <name evidence="1" type="ORF">NZH93_14800</name>
</gene>
<reference evidence="1" key="1">
    <citation type="submission" date="2022-08" db="EMBL/GenBank/DDBJ databases">
        <authorList>
            <person name="Tistechok S."/>
            <person name="Samborskyy M."/>
            <person name="Roman I."/>
        </authorList>
    </citation>
    <scope>NUCLEOTIDE SEQUENCE</scope>
    <source>
        <strain evidence="1">DSM 103496</strain>
    </source>
</reference>
<comment type="caution">
    <text evidence="1">The sequence shown here is derived from an EMBL/GenBank/DDBJ whole genome shotgun (WGS) entry which is preliminary data.</text>
</comment>
<accession>A0A9X3AFD8</accession>
<dbReference type="AlphaFoldDB" id="A0A9X3AFD8"/>
<dbReference type="InterPro" id="IPR040547">
    <property type="entry name" value="CdiI"/>
</dbReference>
<evidence type="ECO:0000313" key="1">
    <source>
        <dbReference type="EMBL" id="MCS7478126.1"/>
    </source>
</evidence>
<organism evidence="1 2">
    <name type="scientific">Umezawaea endophytica</name>
    <dbReference type="NCBI Taxonomy" id="1654476"/>
    <lineage>
        <taxon>Bacteria</taxon>
        <taxon>Bacillati</taxon>
        <taxon>Actinomycetota</taxon>
        <taxon>Actinomycetes</taxon>
        <taxon>Pseudonocardiales</taxon>
        <taxon>Pseudonocardiaceae</taxon>
        <taxon>Umezawaea</taxon>
    </lineage>
</organism>
<dbReference type="Proteomes" id="UP001141259">
    <property type="component" value="Unassembled WGS sequence"/>
</dbReference>
<dbReference type="EMBL" id="JANYMP010000006">
    <property type="protein sequence ID" value="MCS7478126.1"/>
    <property type="molecule type" value="Genomic_DNA"/>
</dbReference>
<sequence length="130" mass="14317">MTTDGLSLDEVDGRWGAVPSDATALMRTVYELRRRPIGTLQPEDLRVLVGQQVGLDVLVPRTVTLLEQNPLLEGDYYPGDVLVSVLRLPSTYWSANPAQRTAVEAILTTLDHPDSSIRSAIRTFREATAV</sequence>
<name>A0A9X3AFD8_9PSEU</name>
<keyword evidence="2" id="KW-1185">Reference proteome</keyword>
<dbReference type="RefSeq" id="WP_259623636.1">
    <property type="nucleotide sequence ID" value="NZ_JANYMP010000006.1"/>
</dbReference>
<evidence type="ECO:0000313" key="2">
    <source>
        <dbReference type="Proteomes" id="UP001141259"/>
    </source>
</evidence>
<proteinExistence type="predicted"/>
<protein>
    <submittedName>
        <fullName evidence="1">Contact-dependent growth inhibition system immunity protein</fullName>
    </submittedName>
</protein>
<dbReference type="Pfam" id="PF18616">
    <property type="entry name" value="CdiI_3"/>
    <property type="match status" value="1"/>
</dbReference>